<evidence type="ECO:0000313" key="1">
    <source>
        <dbReference type="EMBL" id="KIP63028.1"/>
    </source>
</evidence>
<dbReference type="Proteomes" id="UP000032046">
    <property type="component" value="Unassembled WGS sequence"/>
</dbReference>
<protein>
    <submittedName>
        <fullName evidence="1">Toxin RelE</fullName>
    </submittedName>
</protein>
<evidence type="ECO:0000313" key="2">
    <source>
        <dbReference type="Proteomes" id="UP000032046"/>
    </source>
</evidence>
<dbReference type="AlphaFoldDB" id="A0A0D0I6I2"/>
<name>A0A0D0I6I2_9BACT</name>
<dbReference type="EMBL" id="JXQK01000049">
    <property type="protein sequence ID" value="KIP63028.1"/>
    <property type="molecule type" value="Genomic_DNA"/>
</dbReference>
<dbReference type="InterPro" id="IPR009241">
    <property type="entry name" value="HigB-like"/>
</dbReference>
<proteinExistence type="predicted"/>
<organism evidence="1 2">
    <name type="scientific">Prevotella pectinovora</name>
    <dbReference type="NCBI Taxonomy" id="1602169"/>
    <lineage>
        <taxon>Bacteria</taxon>
        <taxon>Pseudomonadati</taxon>
        <taxon>Bacteroidota</taxon>
        <taxon>Bacteroidia</taxon>
        <taxon>Bacteroidales</taxon>
        <taxon>Prevotellaceae</taxon>
        <taxon>Prevotella</taxon>
    </lineage>
</organism>
<gene>
    <name evidence="1" type="ORF">ST44_05065</name>
</gene>
<accession>A0A0D0I6I2</accession>
<reference evidence="1 2" key="1">
    <citation type="submission" date="2015-01" db="EMBL/GenBank/DDBJ databases">
        <title>Comparative genomics of non-oral Prevotella species.</title>
        <authorList>
            <person name="Accetto T."/>
            <person name="Nograsek B."/>
            <person name="Avgustin G."/>
        </authorList>
    </citation>
    <scope>NUCLEOTIDE SEQUENCE [LARGE SCALE GENOMIC DNA]</scope>
    <source>
        <strain evidence="1 2">P5-119</strain>
    </source>
</reference>
<dbReference type="STRING" id="1602171.ST44_05065"/>
<dbReference type="RefSeq" id="WP_042518650.1">
    <property type="nucleotide sequence ID" value="NZ_DAIPDX010000091.1"/>
</dbReference>
<keyword evidence="2" id="KW-1185">Reference proteome</keyword>
<comment type="caution">
    <text evidence="1">The sequence shown here is derived from an EMBL/GenBank/DDBJ whole genome shotgun (WGS) entry which is preliminary data.</text>
</comment>
<dbReference type="Pfam" id="PF05973">
    <property type="entry name" value="Gp49"/>
    <property type="match status" value="1"/>
</dbReference>
<sequence length="114" mass="13683">MSEYKLRVVLMDEALTFVRSLPLKVQQKITYNFKKTELGVMDKELFKKLENSEIWEFRTLFNGNCYRLFSFWDTETETLVIATHGIIKKSQKTPPKEITKAEEIRKKYFELKHQ</sequence>